<accession>A0A0S4M1C7</accession>
<dbReference type="GO" id="GO:0051301">
    <property type="term" value="P:cell division"/>
    <property type="evidence" value="ECO:0007669"/>
    <property type="project" value="UniProtKB-KW"/>
</dbReference>
<keyword evidence="2" id="KW-0812">Transmembrane</keyword>
<evidence type="ECO:0000259" key="3">
    <source>
        <dbReference type="PROSITE" id="PS51724"/>
    </source>
</evidence>
<dbReference type="RefSeq" id="WP_139057347.1">
    <property type="nucleotide sequence ID" value="NZ_FLSL01000087.1"/>
</dbReference>
<proteinExistence type="predicted"/>
<dbReference type="InterPro" id="IPR007730">
    <property type="entry name" value="SPOR-like_dom"/>
</dbReference>
<dbReference type="Proteomes" id="UP000198651">
    <property type="component" value="Chromosome I"/>
</dbReference>
<reference evidence="5" key="1">
    <citation type="submission" date="2015-11" db="EMBL/GenBank/DDBJ databases">
        <authorList>
            <person name="Seth-Smith H.M.B."/>
        </authorList>
    </citation>
    <scope>NUCLEOTIDE SEQUENCE [LARGE SCALE GENOMIC DNA]</scope>
    <source>
        <strain evidence="5">2013Ark11</strain>
    </source>
</reference>
<evidence type="ECO:0000256" key="2">
    <source>
        <dbReference type="SAM" id="Phobius"/>
    </source>
</evidence>
<dbReference type="GO" id="GO:0042834">
    <property type="term" value="F:peptidoglycan binding"/>
    <property type="evidence" value="ECO:0007669"/>
    <property type="project" value="InterPro"/>
</dbReference>
<dbReference type="Gene3D" id="3.30.70.1070">
    <property type="entry name" value="Sporulation related repeat"/>
    <property type="match status" value="1"/>
</dbReference>
<keyword evidence="2" id="KW-1133">Transmembrane helix</keyword>
<evidence type="ECO:0000313" key="5">
    <source>
        <dbReference type="Proteomes" id="UP000198651"/>
    </source>
</evidence>
<dbReference type="EMBL" id="LN906597">
    <property type="protein sequence ID" value="CUT17040.1"/>
    <property type="molecule type" value="Genomic_DNA"/>
</dbReference>
<dbReference type="OrthoDB" id="9886345at2"/>
<feature type="compositionally biased region" description="Basic and acidic residues" evidence="1">
    <location>
        <begin position="120"/>
        <end position="144"/>
    </location>
</feature>
<protein>
    <submittedName>
        <fullName evidence="4">Putative cell division protein, SPOR domain</fullName>
    </submittedName>
</protein>
<organism evidence="4 5">
    <name type="scientific">Candidatus Ichthyocystis hellenicum</name>
    <dbReference type="NCBI Taxonomy" id="1561003"/>
    <lineage>
        <taxon>Bacteria</taxon>
        <taxon>Pseudomonadati</taxon>
        <taxon>Pseudomonadota</taxon>
        <taxon>Betaproteobacteria</taxon>
        <taxon>Burkholderiales</taxon>
        <taxon>Candidatus Ichthyocystis</taxon>
    </lineage>
</organism>
<dbReference type="InterPro" id="IPR036680">
    <property type="entry name" value="SPOR-like_sf"/>
</dbReference>
<feature type="transmembrane region" description="Helical" evidence="2">
    <location>
        <begin position="21"/>
        <end position="45"/>
    </location>
</feature>
<dbReference type="SUPFAM" id="SSF110997">
    <property type="entry name" value="Sporulation related repeat"/>
    <property type="match status" value="1"/>
</dbReference>
<keyword evidence="5" id="KW-1185">Reference proteome</keyword>
<evidence type="ECO:0000313" key="4">
    <source>
        <dbReference type="EMBL" id="CUT17040.1"/>
    </source>
</evidence>
<dbReference type="STRING" id="1561003.Ark11_0182"/>
<keyword evidence="2" id="KW-0472">Membrane</keyword>
<gene>
    <name evidence="4" type="ORF">Ark11_0182</name>
</gene>
<name>A0A0S4M1C7_9BURK</name>
<dbReference type="PROSITE" id="PS51724">
    <property type="entry name" value="SPOR"/>
    <property type="match status" value="1"/>
</dbReference>
<dbReference type="AlphaFoldDB" id="A0A0S4M1C7"/>
<keyword evidence="4" id="KW-0131">Cell cycle</keyword>
<feature type="domain" description="SPOR" evidence="3">
    <location>
        <begin position="165"/>
        <end position="245"/>
    </location>
</feature>
<dbReference type="Pfam" id="PF05036">
    <property type="entry name" value="SPOR"/>
    <property type="match status" value="1"/>
</dbReference>
<keyword evidence="4" id="KW-0132">Cell division</keyword>
<sequence length="245" mass="26952">MKHRHCRTKIKSHRDTSEHGGKTIVALFIGILVGLGVALTVALYINFSQLPFLTKIVGHIVGTEKKVDERSSANLVQGVDILGGRAFPSEGADSDPESNIGAPVEHLNFYESNANKKNHPAPEKETENTTKDKNQAKEEQISTENGHHEIHVYRQKAGNLYHLDNNNEHLFYVLIESFRSIEKADAARAHLALAGISASIHGAIDPQSQTIIHQLRIGPFKSQEQAADAQEQLHSHSLAGEIITD</sequence>
<feature type="region of interest" description="Disordered" evidence="1">
    <location>
        <begin position="113"/>
        <end position="144"/>
    </location>
</feature>
<evidence type="ECO:0000256" key="1">
    <source>
        <dbReference type="SAM" id="MobiDB-lite"/>
    </source>
</evidence>